<evidence type="ECO:0000313" key="2">
    <source>
        <dbReference type="EMBL" id="KAL1269650.1"/>
    </source>
</evidence>
<evidence type="ECO:0000259" key="1">
    <source>
        <dbReference type="Pfam" id="PF02758"/>
    </source>
</evidence>
<accession>A0ABR3MYK8</accession>
<organism evidence="2 3">
    <name type="scientific">Cirrhinus molitorella</name>
    <name type="common">mud carp</name>
    <dbReference type="NCBI Taxonomy" id="172907"/>
    <lineage>
        <taxon>Eukaryota</taxon>
        <taxon>Metazoa</taxon>
        <taxon>Chordata</taxon>
        <taxon>Craniata</taxon>
        <taxon>Vertebrata</taxon>
        <taxon>Euteleostomi</taxon>
        <taxon>Actinopterygii</taxon>
        <taxon>Neopterygii</taxon>
        <taxon>Teleostei</taxon>
        <taxon>Ostariophysi</taxon>
        <taxon>Cypriniformes</taxon>
        <taxon>Cyprinidae</taxon>
        <taxon>Labeoninae</taxon>
        <taxon>Labeonini</taxon>
        <taxon>Cirrhinus</taxon>
    </lineage>
</organism>
<dbReference type="Gene3D" id="1.10.533.10">
    <property type="entry name" value="Death Domain, Fas"/>
    <property type="match status" value="1"/>
</dbReference>
<comment type="caution">
    <text evidence="2">The sequence shown here is derived from an EMBL/GenBank/DDBJ whole genome shotgun (WGS) entry which is preliminary data.</text>
</comment>
<dbReference type="EMBL" id="JAYMGO010000008">
    <property type="protein sequence ID" value="KAL1269650.1"/>
    <property type="molecule type" value="Genomic_DNA"/>
</dbReference>
<name>A0ABR3MYK8_9TELE</name>
<gene>
    <name evidence="2" type="ORF">QQF64_031939</name>
</gene>
<sequence length="59" mass="6469">MVDKMVAYFGPEETGKITVDILRKMKQNHLANYLENKLKEVQASASASATGEAASKQIN</sequence>
<evidence type="ECO:0000313" key="3">
    <source>
        <dbReference type="Proteomes" id="UP001558613"/>
    </source>
</evidence>
<proteinExistence type="predicted"/>
<reference evidence="2 3" key="1">
    <citation type="submission" date="2023-09" db="EMBL/GenBank/DDBJ databases">
        <authorList>
            <person name="Wang M."/>
        </authorList>
    </citation>
    <scope>NUCLEOTIDE SEQUENCE [LARGE SCALE GENOMIC DNA]</scope>
    <source>
        <strain evidence="2">GT-2023</strain>
        <tissue evidence="2">Liver</tissue>
    </source>
</reference>
<protein>
    <recommendedName>
        <fullName evidence="1">Pyrin domain-containing protein</fullName>
    </recommendedName>
</protein>
<feature type="non-terminal residue" evidence="2">
    <location>
        <position position="59"/>
    </location>
</feature>
<dbReference type="Pfam" id="PF02758">
    <property type="entry name" value="PYRIN"/>
    <property type="match status" value="1"/>
</dbReference>
<keyword evidence="3" id="KW-1185">Reference proteome</keyword>
<dbReference type="Proteomes" id="UP001558613">
    <property type="component" value="Unassembled WGS sequence"/>
</dbReference>
<dbReference type="InterPro" id="IPR004020">
    <property type="entry name" value="DAPIN"/>
</dbReference>
<feature type="domain" description="Pyrin" evidence="1">
    <location>
        <begin position="1"/>
        <end position="32"/>
    </location>
</feature>
<dbReference type="InterPro" id="IPR011029">
    <property type="entry name" value="DEATH-like_dom_sf"/>
</dbReference>
<dbReference type="SUPFAM" id="SSF47986">
    <property type="entry name" value="DEATH domain"/>
    <property type="match status" value="1"/>
</dbReference>